<name>A0AAJ0H5L8_9PEZI</name>
<feature type="region of interest" description="Disordered" evidence="1">
    <location>
        <begin position="228"/>
        <end position="252"/>
    </location>
</feature>
<dbReference type="AlphaFoldDB" id="A0AAJ0H5L8"/>
<accession>A0AAJ0H5L8</accession>
<feature type="region of interest" description="Disordered" evidence="1">
    <location>
        <begin position="35"/>
        <end position="59"/>
    </location>
</feature>
<sequence>MHATTPGALAGTLYYTQRWNVRWLRTAAARVTRWKGEQGKRRASTSRCPGRPINAYTKQRLPTDTGSTCAGLYIRVLHHGQAAFESVMVWEPHANWAPWRGTEGRHGRQRLELEEPQVGRPYDVGCCVLRLRLGPEGKAEAACTVVDSASSSISIIRIFPAVLPRCCLFSHDAPWLSEVRPIRSYSWLQYSEARAETDMSGHQPRLTRGKSEKRAGGWANVGGRWVANGGTGAAGGRRQDTQLSGGMYEDLS</sequence>
<comment type="caution">
    <text evidence="2">The sequence shown here is derived from an EMBL/GenBank/DDBJ whole genome shotgun (WGS) entry which is preliminary data.</text>
</comment>
<reference evidence="2" key="2">
    <citation type="submission" date="2023-06" db="EMBL/GenBank/DDBJ databases">
        <authorList>
            <consortium name="Lawrence Berkeley National Laboratory"/>
            <person name="Haridas S."/>
            <person name="Hensen N."/>
            <person name="Bonometti L."/>
            <person name="Westerberg I."/>
            <person name="Brannstrom I.O."/>
            <person name="Guillou S."/>
            <person name="Cros-Aarteil S."/>
            <person name="Calhoun S."/>
            <person name="Kuo A."/>
            <person name="Mondo S."/>
            <person name="Pangilinan J."/>
            <person name="Riley R."/>
            <person name="Labutti K."/>
            <person name="Andreopoulos B."/>
            <person name="Lipzen A."/>
            <person name="Chen C."/>
            <person name="Yanf M."/>
            <person name="Daum C."/>
            <person name="Ng V."/>
            <person name="Clum A."/>
            <person name="Steindorff A."/>
            <person name="Ohm R."/>
            <person name="Martin F."/>
            <person name="Silar P."/>
            <person name="Natvig D."/>
            <person name="Lalanne C."/>
            <person name="Gautier V."/>
            <person name="Ament-Velasquez S.L."/>
            <person name="Kruys A."/>
            <person name="Hutchinson M.I."/>
            <person name="Powell A.J."/>
            <person name="Barry K."/>
            <person name="Miller A.N."/>
            <person name="Grigoriev I.V."/>
            <person name="Debuchy R."/>
            <person name="Gladieux P."/>
            <person name="Thoren M.H."/>
            <person name="Johannesson H."/>
        </authorList>
    </citation>
    <scope>NUCLEOTIDE SEQUENCE</scope>
    <source>
        <strain evidence="2">CBS 955.72</strain>
    </source>
</reference>
<evidence type="ECO:0000313" key="2">
    <source>
        <dbReference type="EMBL" id="KAK3339979.1"/>
    </source>
</evidence>
<dbReference type="Proteomes" id="UP001275084">
    <property type="component" value="Unassembled WGS sequence"/>
</dbReference>
<evidence type="ECO:0000313" key="3">
    <source>
        <dbReference type="Proteomes" id="UP001275084"/>
    </source>
</evidence>
<keyword evidence="3" id="KW-1185">Reference proteome</keyword>
<dbReference type="EMBL" id="JAUIQD010000009">
    <property type="protein sequence ID" value="KAK3339979.1"/>
    <property type="molecule type" value="Genomic_DNA"/>
</dbReference>
<evidence type="ECO:0000256" key="1">
    <source>
        <dbReference type="SAM" id="MobiDB-lite"/>
    </source>
</evidence>
<reference evidence="2" key="1">
    <citation type="journal article" date="2023" name="Mol. Phylogenet. Evol.">
        <title>Genome-scale phylogeny and comparative genomics of the fungal order Sordariales.</title>
        <authorList>
            <person name="Hensen N."/>
            <person name="Bonometti L."/>
            <person name="Westerberg I."/>
            <person name="Brannstrom I.O."/>
            <person name="Guillou S."/>
            <person name="Cros-Aarteil S."/>
            <person name="Calhoun S."/>
            <person name="Haridas S."/>
            <person name="Kuo A."/>
            <person name="Mondo S."/>
            <person name="Pangilinan J."/>
            <person name="Riley R."/>
            <person name="LaButti K."/>
            <person name="Andreopoulos B."/>
            <person name="Lipzen A."/>
            <person name="Chen C."/>
            <person name="Yan M."/>
            <person name="Daum C."/>
            <person name="Ng V."/>
            <person name="Clum A."/>
            <person name="Steindorff A."/>
            <person name="Ohm R.A."/>
            <person name="Martin F."/>
            <person name="Silar P."/>
            <person name="Natvig D.O."/>
            <person name="Lalanne C."/>
            <person name="Gautier V."/>
            <person name="Ament-Velasquez S.L."/>
            <person name="Kruys A."/>
            <person name="Hutchinson M.I."/>
            <person name="Powell A.J."/>
            <person name="Barry K."/>
            <person name="Miller A.N."/>
            <person name="Grigoriev I.V."/>
            <person name="Debuchy R."/>
            <person name="Gladieux P."/>
            <person name="Hiltunen Thoren M."/>
            <person name="Johannesson H."/>
        </authorList>
    </citation>
    <scope>NUCLEOTIDE SEQUENCE</scope>
    <source>
        <strain evidence="2">CBS 955.72</strain>
    </source>
</reference>
<gene>
    <name evidence="2" type="ORF">B0T25DRAFT_366260</name>
</gene>
<protein>
    <submittedName>
        <fullName evidence="2">Uncharacterized protein</fullName>
    </submittedName>
</protein>
<organism evidence="2 3">
    <name type="scientific">Lasiosphaeria hispida</name>
    <dbReference type="NCBI Taxonomy" id="260671"/>
    <lineage>
        <taxon>Eukaryota</taxon>
        <taxon>Fungi</taxon>
        <taxon>Dikarya</taxon>
        <taxon>Ascomycota</taxon>
        <taxon>Pezizomycotina</taxon>
        <taxon>Sordariomycetes</taxon>
        <taxon>Sordariomycetidae</taxon>
        <taxon>Sordariales</taxon>
        <taxon>Lasiosphaeriaceae</taxon>
        <taxon>Lasiosphaeria</taxon>
    </lineage>
</organism>
<proteinExistence type="predicted"/>